<proteinExistence type="predicted"/>
<dbReference type="Proteomes" id="UP000231192">
    <property type="component" value="Unassembled WGS sequence"/>
</dbReference>
<comment type="caution">
    <text evidence="1">The sequence shown here is derived from an EMBL/GenBank/DDBJ whole genome shotgun (WGS) entry which is preliminary data.</text>
</comment>
<organism evidence="1 2">
    <name type="scientific">Candidatus Kaiserbacteria bacterium CG10_big_fil_rev_8_21_14_0_10_51_14</name>
    <dbReference type="NCBI Taxonomy" id="1974610"/>
    <lineage>
        <taxon>Bacteria</taxon>
        <taxon>Candidatus Kaiseribacteriota</taxon>
    </lineage>
</organism>
<evidence type="ECO:0000313" key="2">
    <source>
        <dbReference type="Proteomes" id="UP000231192"/>
    </source>
</evidence>
<name>A0A2H0UBI7_9BACT</name>
<protein>
    <submittedName>
        <fullName evidence="1">Uncharacterized protein</fullName>
    </submittedName>
</protein>
<accession>A0A2H0UBI7</accession>
<dbReference type="EMBL" id="PFBK01000008">
    <property type="protein sequence ID" value="PIR83700.1"/>
    <property type="molecule type" value="Genomic_DNA"/>
</dbReference>
<evidence type="ECO:0000313" key="1">
    <source>
        <dbReference type="EMBL" id="PIR83700.1"/>
    </source>
</evidence>
<gene>
    <name evidence="1" type="ORF">COU18_03435</name>
</gene>
<sequence length="337" mass="37669">MVTTLWLSKNVSVEKEFLEAYHALADSKRDTPEALQKLYEEFFEKMSTTSLLSSIEKDQFCHEEGHELGKVIYRRTGKNLSDSFYTCGRTCADGCYHGVFMEAFRPGEIRPEGFEHVTADEIRPKILEICTLSLSYQAPEECAHAVGHGLMLNLNEIAKALDLCTVFTDMGVQYYCSTGVFMQHDIDFGLETTKNDGIYAPCDTFPDRYGVACYRYKVGRIFALYPDIKDVVAICTSLSGKARLGCFHGLGVAQYSTVLNTPAMLKTICSYGTSDSEILACIDGAMENVTLSDRERGKEACDSLSSMSNEHYQEFCLSINGKENSLERETLPLFIPV</sequence>
<reference evidence="2" key="1">
    <citation type="submission" date="2017-09" db="EMBL/GenBank/DDBJ databases">
        <title>Depth-based differentiation of microbial function through sediment-hosted aquifers and enrichment of novel symbionts in the deep terrestrial subsurface.</title>
        <authorList>
            <person name="Probst A.J."/>
            <person name="Ladd B."/>
            <person name="Jarett J.K."/>
            <person name="Geller-Mcgrath D.E."/>
            <person name="Sieber C.M.K."/>
            <person name="Emerson J.B."/>
            <person name="Anantharaman K."/>
            <person name="Thomas B.C."/>
            <person name="Malmstrom R."/>
            <person name="Stieglmeier M."/>
            <person name="Klingl A."/>
            <person name="Woyke T."/>
            <person name="Ryan C.M."/>
            <person name="Banfield J.F."/>
        </authorList>
    </citation>
    <scope>NUCLEOTIDE SEQUENCE [LARGE SCALE GENOMIC DNA]</scope>
</reference>
<dbReference type="AlphaFoldDB" id="A0A2H0UBI7"/>